<organism evidence="1 2">
    <name type="scientific">Arabidopsis thaliana</name>
    <name type="common">Mouse-ear cress</name>
    <dbReference type="NCBI Taxonomy" id="3702"/>
    <lineage>
        <taxon>Eukaryota</taxon>
        <taxon>Viridiplantae</taxon>
        <taxon>Streptophyta</taxon>
        <taxon>Embryophyta</taxon>
        <taxon>Tracheophyta</taxon>
        <taxon>Spermatophyta</taxon>
        <taxon>Magnoliopsida</taxon>
        <taxon>eudicotyledons</taxon>
        <taxon>Gunneridae</taxon>
        <taxon>Pentapetalae</taxon>
        <taxon>rosids</taxon>
        <taxon>malvids</taxon>
        <taxon>Brassicales</taxon>
        <taxon>Brassicaceae</taxon>
        <taxon>Camelineae</taxon>
        <taxon>Arabidopsis</taxon>
    </lineage>
</organism>
<evidence type="ECO:0000313" key="2">
    <source>
        <dbReference type="Proteomes" id="UP000078284"/>
    </source>
</evidence>
<dbReference type="AlphaFoldDB" id="A0A178USS9"/>
<dbReference type="Proteomes" id="UP000078284">
    <property type="component" value="Chromosome 4"/>
</dbReference>
<gene>
    <name evidence="1" type="ordered locus">AXX17_At4g02720</name>
</gene>
<dbReference type="EMBL" id="LUHQ01000004">
    <property type="protein sequence ID" value="OAO96918.1"/>
    <property type="molecule type" value="Genomic_DNA"/>
</dbReference>
<proteinExistence type="predicted"/>
<evidence type="ECO:0000313" key="1">
    <source>
        <dbReference type="EMBL" id="OAO96918.1"/>
    </source>
</evidence>
<name>A0A178USS9_ARATH</name>
<comment type="caution">
    <text evidence="1">The sequence shown here is derived from an EMBL/GenBank/DDBJ whole genome shotgun (WGS) entry which is preliminary data.</text>
</comment>
<accession>A0A178USS9</accession>
<reference evidence="2" key="1">
    <citation type="journal article" date="2016" name="Proc. Natl. Acad. Sci. U.S.A.">
        <title>Chromosome-level assembly of Arabidopsis thaliana Ler reveals the extent of translocation and inversion polymorphisms.</title>
        <authorList>
            <person name="Zapata L."/>
            <person name="Ding J."/>
            <person name="Willing E.M."/>
            <person name="Hartwig B."/>
            <person name="Bezdan D."/>
            <person name="Jiao W.B."/>
            <person name="Patel V."/>
            <person name="Velikkakam James G."/>
            <person name="Koornneef M."/>
            <person name="Ossowski S."/>
            <person name="Schneeberger K."/>
        </authorList>
    </citation>
    <scope>NUCLEOTIDE SEQUENCE [LARGE SCALE GENOMIC DNA]</scope>
    <source>
        <strain evidence="2">cv. Landsberg erecta</strain>
    </source>
</reference>
<protein>
    <submittedName>
        <fullName evidence="1">Uncharacterized protein</fullName>
    </submittedName>
</protein>
<sequence>MEVGHLCGWREIVEDDDGCCELVEVRGLWYQFGETGRLSSHDELVLVVVVGSSSSDMREYCN</sequence>